<evidence type="ECO:0000313" key="1">
    <source>
        <dbReference type="EMBL" id="GGO93312.1"/>
    </source>
</evidence>
<comment type="caution">
    <text evidence="1">The sequence shown here is derived from an EMBL/GenBank/DDBJ whole genome shotgun (WGS) entry which is preliminary data.</text>
</comment>
<gene>
    <name evidence="1" type="ORF">GCM10012280_45550</name>
</gene>
<evidence type="ECO:0000313" key="2">
    <source>
        <dbReference type="Proteomes" id="UP000641932"/>
    </source>
</evidence>
<dbReference type="AlphaFoldDB" id="A0A917ZU95"/>
<proteinExistence type="predicted"/>
<accession>A0A917ZU95</accession>
<dbReference type="Proteomes" id="UP000641932">
    <property type="component" value="Unassembled WGS sequence"/>
</dbReference>
<reference evidence="1" key="2">
    <citation type="submission" date="2020-09" db="EMBL/GenBank/DDBJ databases">
        <authorList>
            <person name="Sun Q."/>
            <person name="Zhou Y."/>
        </authorList>
    </citation>
    <scope>NUCLEOTIDE SEQUENCE</scope>
    <source>
        <strain evidence="1">CGMCC 4.7201</strain>
    </source>
</reference>
<sequence length="80" mass="8896">MPTCQDRLGEPKQARCGAFVDLWLTDAPSHGQERTIPFELADPHQWETYGVLPFRFAMGTPMCFVKESPTGMKLPGTAAQ</sequence>
<protein>
    <submittedName>
        <fullName evidence="1">Uncharacterized protein</fullName>
    </submittedName>
</protein>
<organism evidence="1 2">
    <name type="scientific">Wenjunlia tyrosinilytica</name>
    <dbReference type="NCBI Taxonomy" id="1544741"/>
    <lineage>
        <taxon>Bacteria</taxon>
        <taxon>Bacillati</taxon>
        <taxon>Actinomycetota</taxon>
        <taxon>Actinomycetes</taxon>
        <taxon>Kitasatosporales</taxon>
        <taxon>Streptomycetaceae</taxon>
        <taxon>Wenjunlia</taxon>
    </lineage>
</organism>
<keyword evidence="2" id="KW-1185">Reference proteome</keyword>
<name>A0A917ZU95_9ACTN</name>
<dbReference type="EMBL" id="BMMS01000020">
    <property type="protein sequence ID" value="GGO93312.1"/>
    <property type="molecule type" value="Genomic_DNA"/>
</dbReference>
<reference evidence="1" key="1">
    <citation type="journal article" date="2014" name="Int. J. Syst. Evol. Microbiol.">
        <title>Complete genome sequence of Corynebacterium casei LMG S-19264T (=DSM 44701T), isolated from a smear-ripened cheese.</title>
        <authorList>
            <consortium name="US DOE Joint Genome Institute (JGI-PGF)"/>
            <person name="Walter F."/>
            <person name="Albersmeier A."/>
            <person name="Kalinowski J."/>
            <person name="Ruckert C."/>
        </authorList>
    </citation>
    <scope>NUCLEOTIDE SEQUENCE</scope>
    <source>
        <strain evidence="1">CGMCC 4.7201</strain>
    </source>
</reference>